<dbReference type="EMBL" id="VBOR01000128">
    <property type="protein sequence ID" value="TMQ47084.1"/>
    <property type="molecule type" value="Genomic_DNA"/>
</dbReference>
<dbReference type="InterPro" id="IPR011576">
    <property type="entry name" value="Pyridox_Oxase_N"/>
</dbReference>
<evidence type="ECO:0000256" key="2">
    <source>
        <dbReference type="ARBA" id="ARBA00022630"/>
    </source>
</evidence>
<evidence type="ECO:0000313" key="8">
    <source>
        <dbReference type="EMBL" id="TMQ47084.1"/>
    </source>
</evidence>
<evidence type="ECO:0000256" key="4">
    <source>
        <dbReference type="ARBA" id="ARBA00023002"/>
    </source>
</evidence>
<dbReference type="PIRSF" id="PIRSF000190">
    <property type="entry name" value="Pyd_amn-ph_oxd"/>
    <property type="match status" value="1"/>
</dbReference>
<dbReference type="InterPro" id="IPR000659">
    <property type="entry name" value="Pyridox_Oxase"/>
</dbReference>
<evidence type="ECO:0000259" key="7">
    <source>
        <dbReference type="Pfam" id="PF10590"/>
    </source>
</evidence>
<dbReference type="GO" id="GO:0008615">
    <property type="term" value="P:pyridoxine biosynthetic process"/>
    <property type="evidence" value="ECO:0007669"/>
    <property type="project" value="InterPro"/>
</dbReference>
<evidence type="ECO:0000256" key="5">
    <source>
        <dbReference type="PIRSR" id="PIRSR000190-2"/>
    </source>
</evidence>
<gene>
    <name evidence="8" type="ORF">E6K71_10970</name>
</gene>
<protein>
    <submittedName>
        <fullName evidence="8">Pyridoxal 5'-phosphate synthase</fullName>
        <ecNumber evidence="8">1.4.3.5</ecNumber>
    </submittedName>
</protein>
<name>A0A538S6T7_UNCEI</name>
<evidence type="ECO:0000259" key="6">
    <source>
        <dbReference type="Pfam" id="PF01243"/>
    </source>
</evidence>
<comment type="similarity">
    <text evidence="1">Belongs to the pyridoxamine 5'-phosphate oxidase family.</text>
</comment>
<dbReference type="GO" id="GO:0010181">
    <property type="term" value="F:FMN binding"/>
    <property type="evidence" value="ECO:0007669"/>
    <property type="project" value="InterPro"/>
</dbReference>
<dbReference type="NCBIfam" id="NF004231">
    <property type="entry name" value="PRK05679.1"/>
    <property type="match status" value="1"/>
</dbReference>
<dbReference type="Pfam" id="PF01243">
    <property type="entry name" value="PNPOx_N"/>
    <property type="match status" value="1"/>
</dbReference>
<sequence>MTQPPDPIGLFLEWAALAARADIPEPDAAALATVDDACKPSVRMVLVRSADERGFVFYTNFESRKGAELLRGGAKTGGGGKGGSRGEGAPAALCFWWPPLQKQVRVEGRAVAVSDAEADAYWATRARESQVGAWASRQSAELTRGYPELTAKYRELDATLPRKVPRPEHWSGFRIVPERIEFWEARPHRLHHRVLYERQGRGWTTRILSP</sequence>
<evidence type="ECO:0000256" key="3">
    <source>
        <dbReference type="ARBA" id="ARBA00022643"/>
    </source>
</evidence>
<dbReference type="PANTHER" id="PTHR10851">
    <property type="entry name" value="PYRIDOXINE-5-PHOSPHATE OXIDASE"/>
    <property type="match status" value="1"/>
</dbReference>
<dbReference type="PANTHER" id="PTHR10851:SF0">
    <property type="entry name" value="PYRIDOXINE-5'-PHOSPHATE OXIDASE"/>
    <property type="match status" value="1"/>
</dbReference>
<keyword evidence="4 8" id="KW-0560">Oxidoreductase</keyword>
<reference evidence="8 9" key="1">
    <citation type="journal article" date="2019" name="Nat. Microbiol.">
        <title>Mediterranean grassland soil C-N compound turnover is dependent on rainfall and depth, and is mediated by genomically divergent microorganisms.</title>
        <authorList>
            <person name="Diamond S."/>
            <person name="Andeer P.F."/>
            <person name="Li Z."/>
            <person name="Crits-Christoph A."/>
            <person name="Burstein D."/>
            <person name="Anantharaman K."/>
            <person name="Lane K.R."/>
            <person name="Thomas B.C."/>
            <person name="Pan C."/>
            <person name="Northen T.R."/>
            <person name="Banfield J.F."/>
        </authorList>
    </citation>
    <scope>NUCLEOTIDE SEQUENCE [LARGE SCALE GENOMIC DNA]</scope>
    <source>
        <strain evidence="8">WS_1</strain>
    </source>
</reference>
<organism evidence="8 9">
    <name type="scientific">Eiseniibacteriota bacterium</name>
    <dbReference type="NCBI Taxonomy" id="2212470"/>
    <lineage>
        <taxon>Bacteria</taxon>
        <taxon>Candidatus Eiseniibacteriota</taxon>
    </lineage>
</organism>
<feature type="binding site" evidence="5">
    <location>
        <begin position="58"/>
        <end position="59"/>
    </location>
    <ligand>
        <name>FMN</name>
        <dbReference type="ChEBI" id="CHEBI:58210"/>
    </ligand>
</feature>
<dbReference type="Gene3D" id="2.30.110.10">
    <property type="entry name" value="Electron Transport, Fmn-binding Protein, Chain A"/>
    <property type="match status" value="1"/>
</dbReference>
<dbReference type="InterPro" id="IPR019576">
    <property type="entry name" value="Pyridoxamine_oxidase_dimer_C"/>
</dbReference>
<evidence type="ECO:0000313" key="9">
    <source>
        <dbReference type="Proteomes" id="UP000316292"/>
    </source>
</evidence>
<dbReference type="Pfam" id="PF10590">
    <property type="entry name" value="PNP_phzG_C"/>
    <property type="match status" value="1"/>
</dbReference>
<accession>A0A538S6T7</accession>
<feature type="binding site" evidence="5">
    <location>
        <position position="103"/>
    </location>
    <ligand>
        <name>FMN</name>
        <dbReference type="ChEBI" id="CHEBI:58210"/>
    </ligand>
</feature>
<feature type="binding site" evidence="5">
    <location>
        <position position="64"/>
    </location>
    <ligand>
        <name>FMN</name>
        <dbReference type="ChEBI" id="CHEBI:58210"/>
    </ligand>
</feature>
<dbReference type="GO" id="GO:0004733">
    <property type="term" value="F:pyridoxamine phosphate oxidase activity"/>
    <property type="evidence" value="ECO:0007669"/>
    <property type="project" value="UniProtKB-EC"/>
</dbReference>
<comment type="cofactor">
    <cofactor evidence="5">
        <name>FMN</name>
        <dbReference type="ChEBI" id="CHEBI:58210"/>
    </cofactor>
    <text evidence="5">Binds 1 FMN per subunit.</text>
</comment>
<dbReference type="InterPro" id="IPR012349">
    <property type="entry name" value="Split_barrel_FMN-bd"/>
</dbReference>
<keyword evidence="3 5" id="KW-0288">FMN</keyword>
<proteinExistence type="inferred from homology"/>
<feature type="binding site" evidence="5">
    <location>
        <position position="65"/>
    </location>
    <ligand>
        <name>FMN</name>
        <dbReference type="ChEBI" id="CHEBI:58210"/>
    </ligand>
</feature>
<evidence type="ECO:0000256" key="1">
    <source>
        <dbReference type="ARBA" id="ARBA00007301"/>
    </source>
</evidence>
<comment type="caution">
    <text evidence="8">The sequence shown here is derived from an EMBL/GenBank/DDBJ whole genome shotgun (WGS) entry which is preliminary data.</text>
</comment>
<dbReference type="EC" id="1.4.3.5" evidence="8"/>
<feature type="domain" description="Pyridoxamine 5'-phosphate oxidase N-terminal" evidence="6">
    <location>
        <begin position="19"/>
        <end position="141"/>
    </location>
</feature>
<keyword evidence="2" id="KW-0285">Flavoprotein</keyword>
<feature type="binding site" evidence="5">
    <location>
        <position position="183"/>
    </location>
    <ligand>
        <name>FMN</name>
        <dbReference type="ChEBI" id="CHEBI:58210"/>
    </ligand>
</feature>
<dbReference type="SUPFAM" id="SSF50475">
    <property type="entry name" value="FMN-binding split barrel"/>
    <property type="match status" value="1"/>
</dbReference>
<feature type="binding site" evidence="5">
    <location>
        <begin position="138"/>
        <end position="139"/>
    </location>
    <ligand>
        <name>FMN</name>
        <dbReference type="ChEBI" id="CHEBI:58210"/>
    </ligand>
</feature>
<feature type="domain" description="Pyridoxine 5'-phosphate oxidase dimerisation C-terminal" evidence="7">
    <location>
        <begin position="170"/>
        <end position="210"/>
    </location>
</feature>
<dbReference type="AlphaFoldDB" id="A0A538S6T7"/>
<dbReference type="Proteomes" id="UP000316292">
    <property type="component" value="Unassembled WGS sequence"/>
</dbReference>
<feature type="binding site" evidence="5">
    <location>
        <position position="193"/>
    </location>
    <ligand>
        <name>FMN</name>
        <dbReference type="ChEBI" id="CHEBI:58210"/>
    </ligand>
</feature>